<comment type="caution">
    <text evidence="2">The sequence shown here is derived from an EMBL/GenBank/DDBJ whole genome shotgun (WGS) entry which is preliminary data.</text>
</comment>
<sequence>MTTALSPEADTALRAHVRALLTQAQAHEMLDDVLEDFPTARAGERIHDLPYSASEILWHLRFTQRDILNFVQDETYEETTWPDGYWPHDPEGSAREWGAQVTAFHADLDALLKLLDDPATDLLAVVPNGKEGGQTWLREFLLVADHTAYHVGQLRLLRRLLSKD</sequence>
<evidence type="ECO:0000313" key="2">
    <source>
        <dbReference type="EMBL" id="MFC3833367.1"/>
    </source>
</evidence>
<dbReference type="SUPFAM" id="SSF109854">
    <property type="entry name" value="DinB/YfiT-like putative metalloenzymes"/>
    <property type="match status" value="1"/>
</dbReference>
<evidence type="ECO:0000313" key="3">
    <source>
        <dbReference type="Proteomes" id="UP001595803"/>
    </source>
</evidence>
<accession>A0ABV7Z7G8</accession>
<name>A0ABV7Z7G8_9DEIO</name>
<dbReference type="InterPro" id="IPR034660">
    <property type="entry name" value="DinB/YfiT-like"/>
</dbReference>
<proteinExistence type="predicted"/>
<reference evidence="3" key="1">
    <citation type="journal article" date="2019" name="Int. J. Syst. Evol. Microbiol.">
        <title>The Global Catalogue of Microorganisms (GCM) 10K type strain sequencing project: providing services to taxonomists for standard genome sequencing and annotation.</title>
        <authorList>
            <consortium name="The Broad Institute Genomics Platform"/>
            <consortium name="The Broad Institute Genome Sequencing Center for Infectious Disease"/>
            <person name="Wu L."/>
            <person name="Ma J."/>
        </authorList>
    </citation>
    <scope>NUCLEOTIDE SEQUENCE [LARGE SCALE GENOMIC DNA]</scope>
    <source>
        <strain evidence="3">CCTCC AB 2017081</strain>
    </source>
</reference>
<dbReference type="InterPro" id="IPR024775">
    <property type="entry name" value="DinB-like"/>
</dbReference>
<dbReference type="RefSeq" id="WP_322472765.1">
    <property type="nucleotide sequence ID" value="NZ_JBHRZG010000010.1"/>
</dbReference>
<dbReference type="EMBL" id="JBHRZG010000010">
    <property type="protein sequence ID" value="MFC3833367.1"/>
    <property type="molecule type" value="Genomic_DNA"/>
</dbReference>
<dbReference type="Gene3D" id="1.20.120.450">
    <property type="entry name" value="dinb family like domain"/>
    <property type="match status" value="1"/>
</dbReference>
<dbReference type="Pfam" id="PF12867">
    <property type="entry name" value="DinB_2"/>
    <property type="match status" value="1"/>
</dbReference>
<feature type="domain" description="DinB-like" evidence="1">
    <location>
        <begin position="25"/>
        <end position="154"/>
    </location>
</feature>
<gene>
    <name evidence="2" type="ORF">ACFOSB_10900</name>
</gene>
<protein>
    <submittedName>
        <fullName evidence="2">DinB family protein</fullName>
    </submittedName>
</protein>
<organism evidence="2 3">
    <name type="scientific">Deinococcus rufus</name>
    <dbReference type="NCBI Taxonomy" id="2136097"/>
    <lineage>
        <taxon>Bacteria</taxon>
        <taxon>Thermotogati</taxon>
        <taxon>Deinococcota</taxon>
        <taxon>Deinococci</taxon>
        <taxon>Deinococcales</taxon>
        <taxon>Deinococcaceae</taxon>
        <taxon>Deinococcus</taxon>
    </lineage>
</organism>
<keyword evidence="3" id="KW-1185">Reference proteome</keyword>
<evidence type="ECO:0000259" key="1">
    <source>
        <dbReference type="Pfam" id="PF12867"/>
    </source>
</evidence>
<dbReference type="Proteomes" id="UP001595803">
    <property type="component" value="Unassembled WGS sequence"/>
</dbReference>